<protein>
    <submittedName>
        <fullName evidence="3">Uncharacterized protein</fullName>
    </submittedName>
</protein>
<feature type="signal peptide" evidence="2">
    <location>
        <begin position="1"/>
        <end position="33"/>
    </location>
</feature>
<evidence type="ECO:0000256" key="2">
    <source>
        <dbReference type="SAM" id="SignalP"/>
    </source>
</evidence>
<dbReference type="PROSITE" id="PS51318">
    <property type="entry name" value="TAT"/>
    <property type="match status" value="1"/>
</dbReference>
<dbReference type="RefSeq" id="WP_203177485.1">
    <property type="nucleotide sequence ID" value="NZ_JAEVHM010000137.1"/>
</dbReference>
<keyword evidence="2" id="KW-0732">Signal</keyword>
<dbReference type="Proteomes" id="UP000601027">
    <property type="component" value="Unassembled WGS sequence"/>
</dbReference>
<name>A0ABS1XYS6_9ACTN</name>
<evidence type="ECO:0000256" key="1">
    <source>
        <dbReference type="SAM" id="MobiDB-lite"/>
    </source>
</evidence>
<evidence type="ECO:0000313" key="3">
    <source>
        <dbReference type="EMBL" id="MBM0234395.1"/>
    </source>
</evidence>
<reference evidence="3 4" key="1">
    <citation type="submission" date="2021-01" db="EMBL/GenBank/DDBJ databases">
        <title>Draft genome sequence of Micromonospora sp. strain STR1_7.</title>
        <authorList>
            <person name="Karlyshev A."/>
            <person name="Jawad R."/>
        </authorList>
    </citation>
    <scope>NUCLEOTIDE SEQUENCE [LARGE SCALE GENOMIC DNA]</scope>
    <source>
        <strain evidence="3 4">STR1-7</strain>
    </source>
</reference>
<gene>
    <name evidence="3" type="ORF">JNW91_22685</name>
</gene>
<feature type="compositionally biased region" description="Polar residues" evidence="1">
    <location>
        <begin position="51"/>
        <end position="63"/>
    </location>
</feature>
<keyword evidence="4" id="KW-1185">Reference proteome</keyword>
<dbReference type="EMBL" id="JAEVHM010000137">
    <property type="protein sequence ID" value="MBM0234395.1"/>
    <property type="molecule type" value="Genomic_DNA"/>
</dbReference>
<feature type="region of interest" description="Disordered" evidence="1">
    <location>
        <begin position="43"/>
        <end position="63"/>
    </location>
</feature>
<feature type="chain" id="PRO_5047407459" evidence="2">
    <location>
        <begin position="34"/>
        <end position="309"/>
    </location>
</feature>
<organism evidence="3 4">
    <name type="scientific">Micromonospora parastrephiae</name>
    <dbReference type="NCBI Taxonomy" id="2806101"/>
    <lineage>
        <taxon>Bacteria</taxon>
        <taxon>Bacillati</taxon>
        <taxon>Actinomycetota</taxon>
        <taxon>Actinomycetes</taxon>
        <taxon>Micromonosporales</taxon>
        <taxon>Micromonosporaceae</taxon>
        <taxon>Micromonospora</taxon>
    </lineage>
</organism>
<dbReference type="InterPro" id="IPR006311">
    <property type="entry name" value="TAT_signal"/>
</dbReference>
<sequence>MSRDQDNTVNRRRLLRRAGTVAAGLAGTGVVGAAAATSAEAAPGDPVLQGADNNAGASATTLRSSSDTATLRLANAKVTTDPSGKVLTAPALRLAPNGTGISGQAEVGSIGMDSAGTIWAATGRGYQADRIHTSTNSNQIVPVMPQRVVDTRTPQGRTNIVNLDGEWDTSNLDSAGRLLGGRTIDVILARYAFMSEAIFGTVTVTGPVAASFLQVFPTGIPRPTNFSTINFEANQTLSNGLVSAVNWDNDRFSIYAGRTTHVIIDVVAFLIGSGQVYPQILLTHDGWPTGATDQAKASRPRRPIWEQDD</sequence>
<comment type="caution">
    <text evidence="3">The sequence shown here is derived from an EMBL/GenBank/DDBJ whole genome shotgun (WGS) entry which is preliminary data.</text>
</comment>
<proteinExistence type="predicted"/>
<accession>A0ABS1XYS6</accession>
<evidence type="ECO:0000313" key="4">
    <source>
        <dbReference type="Proteomes" id="UP000601027"/>
    </source>
</evidence>